<gene>
    <name evidence="2" type="ORF">ACFSC9_14435</name>
</gene>
<keyword evidence="1" id="KW-1133">Transmembrane helix</keyword>
<keyword evidence="1" id="KW-0472">Membrane</keyword>
<reference evidence="3" key="1">
    <citation type="journal article" date="2019" name="Int. J. Syst. Evol. Microbiol.">
        <title>The Global Catalogue of Microorganisms (GCM) 10K type strain sequencing project: providing services to taxonomists for standard genome sequencing and annotation.</title>
        <authorList>
            <consortium name="The Broad Institute Genomics Platform"/>
            <consortium name="The Broad Institute Genome Sequencing Center for Infectious Disease"/>
            <person name="Wu L."/>
            <person name="Ma J."/>
        </authorList>
    </citation>
    <scope>NUCLEOTIDE SEQUENCE [LARGE SCALE GENOMIC DNA]</scope>
    <source>
        <strain evidence="3">CCUG 54950</strain>
    </source>
</reference>
<keyword evidence="1" id="KW-0812">Transmembrane</keyword>
<feature type="transmembrane region" description="Helical" evidence="1">
    <location>
        <begin position="21"/>
        <end position="43"/>
    </location>
</feature>
<proteinExistence type="predicted"/>
<organism evidence="2 3">
    <name type="scientific">Paenibacillus wenxiniae</name>
    <dbReference type="NCBI Taxonomy" id="1636843"/>
    <lineage>
        <taxon>Bacteria</taxon>
        <taxon>Bacillati</taxon>
        <taxon>Bacillota</taxon>
        <taxon>Bacilli</taxon>
        <taxon>Bacillales</taxon>
        <taxon>Paenibacillaceae</taxon>
        <taxon>Paenibacillus</taxon>
    </lineage>
</organism>
<evidence type="ECO:0000313" key="3">
    <source>
        <dbReference type="Proteomes" id="UP001597233"/>
    </source>
</evidence>
<evidence type="ECO:0000313" key="2">
    <source>
        <dbReference type="EMBL" id="MFD1886724.1"/>
    </source>
</evidence>
<keyword evidence="3" id="KW-1185">Reference proteome</keyword>
<dbReference type="InterPro" id="IPR010390">
    <property type="entry name" value="ABC-2_transporter-like"/>
</dbReference>
<feature type="transmembrane region" description="Helical" evidence="1">
    <location>
        <begin position="63"/>
        <end position="82"/>
    </location>
</feature>
<dbReference type="RefSeq" id="WP_347326151.1">
    <property type="nucleotide sequence ID" value="NZ_JBCGUH010000009.1"/>
</dbReference>
<dbReference type="EMBL" id="JBHUEH010000016">
    <property type="protein sequence ID" value="MFD1886724.1"/>
    <property type="molecule type" value="Genomic_DNA"/>
</dbReference>
<protein>
    <submittedName>
        <fullName evidence="2">ABC transporter permease</fullName>
    </submittedName>
</protein>
<feature type="transmembrane region" description="Helical" evidence="1">
    <location>
        <begin position="141"/>
        <end position="165"/>
    </location>
</feature>
<dbReference type="PANTHER" id="PTHR36833:SF1">
    <property type="entry name" value="INTEGRAL MEMBRANE TRANSPORT PROTEIN"/>
    <property type="match status" value="1"/>
</dbReference>
<evidence type="ECO:0000256" key="1">
    <source>
        <dbReference type="SAM" id="Phobius"/>
    </source>
</evidence>
<feature type="transmembrane region" description="Helical" evidence="1">
    <location>
        <begin position="228"/>
        <end position="251"/>
    </location>
</feature>
<feature type="transmembrane region" description="Helical" evidence="1">
    <location>
        <begin position="203"/>
        <end position="222"/>
    </location>
</feature>
<dbReference type="PANTHER" id="PTHR36833">
    <property type="entry name" value="SLR0610 PROTEIN-RELATED"/>
    <property type="match status" value="1"/>
</dbReference>
<comment type="caution">
    <text evidence="2">The sequence shown here is derived from an EMBL/GenBank/DDBJ whole genome shotgun (WGS) entry which is preliminary data.</text>
</comment>
<sequence>MFAIKLYIKSMLVQIKGNQQYRFNYFLTLFTVVFHYSVQLLAIWITLSHYDSIRGWNIYEVSFIYMFFILSYGIMITFYAGFRDFSGMIHNGEFDVILIRPHNPMLQVMSGRLELTSFAQIGSGIFLFFWCNHYLEIHWSAYQIYLFIQGIIGAAFIQAALLLLWSCLGFRITNTSALTRFGWTLNANYLTYPLGAFNKTTKLLFTVFPLGFISYYPANAILDKDHFAFSNLGNFSGIIGILFFMLVYLFWEYSIRHYKSTGN</sequence>
<dbReference type="Proteomes" id="UP001597233">
    <property type="component" value="Unassembled WGS sequence"/>
</dbReference>
<name>A0ABW4RLX4_9BACL</name>
<feature type="transmembrane region" description="Helical" evidence="1">
    <location>
        <begin position="115"/>
        <end position="135"/>
    </location>
</feature>
<accession>A0ABW4RLX4</accession>
<dbReference type="Pfam" id="PF06182">
    <property type="entry name" value="ABC2_membrane_6"/>
    <property type="match status" value="1"/>
</dbReference>